<proteinExistence type="predicted"/>
<keyword evidence="2" id="KW-1185">Reference proteome</keyword>
<reference evidence="1 2" key="1">
    <citation type="journal article" date="2016" name="Mol. Biol. Evol.">
        <title>Comparative Genomics of Early-Diverging Mushroom-Forming Fungi Provides Insights into the Origins of Lignocellulose Decay Capabilities.</title>
        <authorList>
            <person name="Nagy L.G."/>
            <person name="Riley R."/>
            <person name="Tritt A."/>
            <person name="Adam C."/>
            <person name="Daum C."/>
            <person name="Floudas D."/>
            <person name="Sun H."/>
            <person name="Yadav J.S."/>
            <person name="Pangilinan J."/>
            <person name="Larsson K.H."/>
            <person name="Matsuura K."/>
            <person name="Barry K."/>
            <person name="Labutti K."/>
            <person name="Kuo R."/>
            <person name="Ohm R.A."/>
            <person name="Bhattacharya S.S."/>
            <person name="Shirouzu T."/>
            <person name="Yoshinaga Y."/>
            <person name="Martin F.M."/>
            <person name="Grigoriev I.V."/>
            <person name="Hibbett D.S."/>
        </authorList>
    </citation>
    <scope>NUCLEOTIDE SEQUENCE [LARGE SCALE GENOMIC DNA]</scope>
    <source>
        <strain evidence="1 2">HHB14362 ss-1</strain>
    </source>
</reference>
<sequence length="85" mass="9428">MGLIGGLFGSLTDGHEEWNRKAGARVQYETPMDIQELKSRILLIKECKDKTMLEWGEHSGSGICPVICGSVVSWTRFAFIQVSLA</sequence>
<dbReference type="Proteomes" id="UP000076761">
    <property type="component" value="Unassembled WGS sequence"/>
</dbReference>
<name>A0A165SQ16_9AGAM</name>
<evidence type="ECO:0000313" key="2">
    <source>
        <dbReference type="Proteomes" id="UP000076761"/>
    </source>
</evidence>
<gene>
    <name evidence="1" type="ORF">NEOLEDRAFT_345995</name>
</gene>
<accession>A0A165SQ16</accession>
<protein>
    <submittedName>
        <fullName evidence="1">Uncharacterized protein</fullName>
    </submittedName>
</protein>
<organism evidence="1 2">
    <name type="scientific">Neolentinus lepideus HHB14362 ss-1</name>
    <dbReference type="NCBI Taxonomy" id="1314782"/>
    <lineage>
        <taxon>Eukaryota</taxon>
        <taxon>Fungi</taxon>
        <taxon>Dikarya</taxon>
        <taxon>Basidiomycota</taxon>
        <taxon>Agaricomycotina</taxon>
        <taxon>Agaricomycetes</taxon>
        <taxon>Gloeophyllales</taxon>
        <taxon>Gloeophyllaceae</taxon>
        <taxon>Neolentinus</taxon>
    </lineage>
</organism>
<evidence type="ECO:0000313" key="1">
    <source>
        <dbReference type="EMBL" id="KZT25492.1"/>
    </source>
</evidence>
<dbReference type="EMBL" id="KV425571">
    <property type="protein sequence ID" value="KZT25492.1"/>
    <property type="molecule type" value="Genomic_DNA"/>
</dbReference>
<dbReference type="InParanoid" id="A0A165SQ16"/>
<dbReference type="AlphaFoldDB" id="A0A165SQ16"/>